<evidence type="ECO:0008006" key="4">
    <source>
        <dbReference type="Google" id="ProtNLM"/>
    </source>
</evidence>
<reference evidence="2 3" key="1">
    <citation type="submission" date="2016-11" db="EMBL/GenBank/DDBJ databases">
        <title>The macronuclear genome of Stentor coeruleus: a giant cell with tiny introns.</title>
        <authorList>
            <person name="Slabodnick M."/>
            <person name="Ruby J.G."/>
            <person name="Reiff S.B."/>
            <person name="Swart E.C."/>
            <person name="Gosai S."/>
            <person name="Prabakaran S."/>
            <person name="Witkowska E."/>
            <person name="Larue G.E."/>
            <person name="Fisher S."/>
            <person name="Freeman R.M."/>
            <person name="Gunawardena J."/>
            <person name="Chu W."/>
            <person name="Stover N.A."/>
            <person name="Gregory B.D."/>
            <person name="Nowacki M."/>
            <person name="Derisi J."/>
            <person name="Roy S.W."/>
            <person name="Marshall W.F."/>
            <person name="Sood P."/>
        </authorList>
    </citation>
    <scope>NUCLEOTIDE SEQUENCE [LARGE SCALE GENOMIC DNA]</scope>
    <source>
        <strain evidence="2">WM001</strain>
    </source>
</reference>
<dbReference type="EMBL" id="MPUH01000042">
    <property type="protein sequence ID" value="OMJ93467.1"/>
    <property type="molecule type" value="Genomic_DNA"/>
</dbReference>
<dbReference type="PANTHER" id="PTHR21467:SF0">
    <property type="entry name" value="SERINE_THREONINE-PROTEIN PHOSPHATASE 4 REGULATORY SUBUNIT 4"/>
    <property type="match status" value="1"/>
</dbReference>
<dbReference type="InterPro" id="IPR039918">
    <property type="entry name" value="PPP4R4"/>
</dbReference>
<evidence type="ECO:0000313" key="2">
    <source>
        <dbReference type="EMBL" id="OMJ93467.1"/>
    </source>
</evidence>
<dbReference type="SUPFAM" id="SSF48371">
    <property type="entry name" value="ARM repeat"/>
    <property type="match status" value="1"/>
</dbReference>
<accession>A0A1R2CWT1</accession>
<keyword evidence="1" id="KW-0175">Coiled coil</keyword>
<dbReference type="InterPro" id="IPR011989">
    <property type="entry name" value="ARM-like"/>
</dbReference>
<name>A0A1R2CWT1_9CILI</name>
<dbReference type="PANTHER" id="PTHR21467">
    <property type="entry name" value="PROTEIN PHOSPHATASE 4 REGULATORY SUBUNIT 4 PPP4R4"/>
    <property type="match status" value="1"/>
</dbReference>
<evidence type="ECO:0000256" key="1">
    <source>
        <dbReference type="SAM" id="Coils"/>
    </source>
</evidence>
<dbReference type="InterPro" id="IPR016024">
    <property type="entry name" value="ARM-type_fold"/>
</dbReference>
<comment type="caution">
    <text evidence="2">The sequence shown here is derived from an EMBL/GenBank/DDBJ whole genome shotgun (WGS) entry which is preliminary data.</text>
</comment>
<keyword evidence="3" id="KW-1185">Reference proteome</keyword>
<dbReference type="Gene3D" id="1.25.10.10">
    <property type="entry name" value="Leucine-rich Repeat Variant"/>
    <property type="match status" value="1"/>
</dbReference>
<evidence type="ECO:0000313" key="3">
    <source>
        <dbReference type="Proteomes" id="UP000187209"/>
    </source>
</evidence>
<organism evidence="2 3">
    <name type="scientific">Stentor coeruleus</name>
    <dbReference type="NCBI Taxonomy" id="5963"/>
    <lineage>
        <taxon>Eukaryota</taxon>
        <taxon>Sar</taxon>
        <taxon>Alveolata</taxon>
        <taxon>Ciliophora</taxon>
        <taxon>Postciliodesmatophora</taxon>
        <taxon>Heterotrichea</taxon>
        <taxon>Heterotrichida</taxon>
        <taxon>Stentoridae</taxon>
        <taxon>Stentor</taxon>
    </lineage>
</organism>
<dbReference type="AlphaFoldDB" id="A0A1R2CWT1"/>
<proteinExistence type="predicted"/>
<gene>
    <name evidence="2" type="ORF">SteCoe_3587</name>
</gene>
<feature type="coiled-coil region" evidence="1">
    <location>
        <begin position="619"/>
        <end position="646"/>
    </location>
</feature>
<protein>
    <recommendedName>
        <fullName evidence="4">Condensin complex subunit 1 C-terminal domain-containing protein</fullName>
    </recommendedName>
</protein>
<dbReference type="OrthoDB" id="340346at2759"/>
<sequence>MEFHSEWLLEDPIDALTDLKKEVISKDEIEKLSTKENLSEIDKACTLLENGQICQKLWVVKNLHNIMYENRFHEIIAELINRLPYWNESGQEEAGKALTKVLAKNCFPIKYSEHLLNLALQIIDSETWTLQKSWGEVLAELAKHLPEKLLLRCTQEAMSLSAYHQNDQIRSIGGIVLGAIADARKKPPSDITRKIFSMSQDPSNFVRLNMCETLRILFKLKGEFESKVIEEILKLVGDECVEVLEQSLQLFVDILPEITEKNQILENVEECFVKTRYDKLTEIKLRYIGRVMKELKGQMSKEMKNNWVNWIMDMVTSGNLQEKRSVSISYGGIIHCTGIDDRILQLWKILEDENDYEVIQNLVLQIGFVASIAGDKTLEVQGIVRKYVKIDNYFSILVPQITIIATSLKIQEELLLFLVEKLTQKLKMRDTLEVLCQLVRFSNTFNIMNPLKPLIPNLIQMGKEGAAPVKEKSMELLAIITYKSPGYSSRLALAKDIIQNFACSNNCFHRASYISFCLAIKNFCSRNFFSKIFMPSLLDLSKDKSDVVRYTFAKNYVGLRYTVPSNNSELMGNFRYILNSYLEIDDKVLLNYALAADEGMNNVALREENYGPSGESVENMRIKQENDEEIKEITEMENTKKIQNEENLRGFNRKTNKKYLGHRETVPRQSSVKPMKKYNLSENDRHDIVLNKTRRIH</sequence>
<dbReference type="Proteomes" id="UP000187209">
    <property type="component" value="Unassembled WGS sequence"/>
</dbReference>